<reference evidence="1 2" key="1">
    <citation type="submission" date="2017-07" db="EMBL/GenBank/DDBJ databases">
        <authorList>
            <person name="Talla V."/>
            <person name="Backstrom N."/>
        </authorList>
    </citation>
    <scope>NUCLEOTIDE SEQUENCE [LARGE SCALE GENOMIC DNA]</scope>
</reference>
<evidence type="ECO:0000313" key="1">
    <source>
        <dbReference type="EMBL" id="VVC97747.1"/>
    </source>
</evidence>
<accession>A0A5E4QIR2</accession>
<dbReference type="AlphaFoldDB" id="A0A5E4QIR2"/>
<keyword evidence="2" id="KW-1185">Reference proteome</keyword>
<sequence>MVFVPSTLTNDFDIDHIECTGKDKIVCDIISQTVITTENSPLTQSWTFASRDVCQKFFFGEVDRNLFGRIS</sequence>
<name>A0A5E4QIR2_9NEOP</name>
<organism evidence="1 2">
    <name type="scientific">Leptidea sinapis</name>
    <dbReference type="NCBI Taxonomy" id="189913"/>
    <lineage>
        <taxon>Eukaryota</taxon>
        <taxon>Metazoa</taxon>
        <taxon>Ecdysozoa</taxon>
        <taxon>Arthropoda</taxon>
        <taxon>Hexapoda</taxon>
        <taxon>Insecta</taxon>
        <taxon>Pterygota</taxon>
        <taxon>Neoptera</taxon>
        <taxon>Endopterygota</taxon>
        <taxon>Lepidoptera</taxon>
        <taxon>Glossata</taxon>
        <taxon>Ditrysia</taxon>
        <taxon>Papilionoidea</taxon>
        <taxon>Pieridae</taxon>
        <taxon>Dismorphiinae</taxon>
        <taxon>Leptidea</taxon>
    </lineage>
</organism>
<gene>
    <name evidence="1" type="ORF">LSINAPIS_LOCUS8964</name>
</gene>
<evidence type="ECO:0000313" key="2">
    <source>
        <dbReference type="Proteomes" id="UP000324832"/>
    </source>
</evidence>
<protein>
    <submittedName>
        <fullName evidence="1">Uncharacterized protein</fullName>
    </submittedName>
</protein>
<dbReference type="EMBL" id="FZQP02003311">
    <property type="protein sequence ID" value="VVC97747.1"/>
    <property type="molecule type" value="Genomic_DNA"/>
</dbReference>
<dbReference type="Proteomes" id="UP000324832">
    <property type="component" value="Unassembled WGS sequence"/>
</dbReference>
<proteinExistence type="predicted"/>